<dbReference type="InterPro" id="IPR006091">
    <property type="entry name" value="Acyl-CoA_Oxase/DH_mid-dom"/>
</dbReference>
<evidence type="ECO:0000256" key="1">
    <source>
        <dbReference type="ARBA" id="ARBA00009347"/>
    </source>
</evidence>
<dbReference type="Gene3D" id="2.40.110.20">
    <property type="match status" value="1"/>
</dbReference>
<evidence type="ECO:0000313" key="8">
    <source>
        <dbReference type="EMBL" id="OUY08797.1"/>
    </source>
</evidence>
<comment type="cofactor">
    <cofactor evidence="4">
        <name>FAD</name>
        <dbReference type="ChEBI" id="CHEBI:57692"/>
    </cofactor>
</comment>
<dbReference type="OrthoDB" id="9771038at2"/>
<evidence type="ECO:0000259" key="6">
    <source>
        <dbReference type="Pfam" id="PF02770"/>
    </source>
</evidence>
<dbReference type="SUPFAM" id="SSF47203">
    <property type="entry name" value="Acyl-CoA dehydrogenase C-terminal domain-like"/>
    <property type="match status" value="1"/>
</dbReference>
<feature type="domain" description="Acyl-CoA oxidase/dehydrogenase middle" evidence="6">
    <location>
        <begin position="182"/>
        <end position="280"/>
    </location>
</feature>
<dbReference type="RefSeq" id="WP_087619458.1">
    <property type="nucleotide sequence ID" value="NZ_NEXX01000001.1"/>
</dbReference>
<dbReference type="SUPFAM" id="SSF56645">
    <property type="entry name" value="Acyl-CoA dehydrogenase NM domain-like"/>
    <property type="match status" value="1"/>
</dbReference>
<gene>
    <name evidence="8" type="ORF">CAP51_04050</name>
</gene>
<feature type="domain" description="Adaptive response protein AidB N-terminal" evidence="7">
    <location>
        <begin position="12"/>
        <end position="167"/>
    </location>
</feature>
<evidence type="ECO:0000256" key="4">
    <source>
        <dbReference type="RuleBase" id="RU362125"/>
    </source>
</evidence>
<dbReference type="InterPro" id="IPR041504">
    <property type="entry name" value="AidB_N"/>
</dbReference>
<dbReference type="InterPro" id="IPR009100">
    <property type="entry name" value="AcylCoA_DH/oxidase_NM_dom_sf"/>
</dbReference>
<sequence>MTTKWLTHQISNQFDEIQDYNLFDTDLILQQILKHYGSQDQPVLHTFGQVVGRSAFYNAAELANRHTPELHAFDARGRRIDFLEFHPAWHQWMGLNRQYAVHAYPFITQHKSSAWVDWASRFYLSGQVESGNLCPNAMTLGSIPLLQREPVLWAELGDKLLSTEYDERDIPIQDKRSIWIGMGMTEKQGGSDVRANQTLAKPVNQTGRGQEYLLTGHKWFFSAPMSDAHLVVAQTENSGLGCFFVPRWLPDGSKNRVNIQRLKSKVGNCSNSSSEVEFQDAWGIMIGEEGRGIPTIIEMAGYTRLTCSVGSSAIMRQALVQCLAYTRQRQAFGKVLADQPLMQSVLVDLALETEAALQLSMHLAWHYGQDQQHQHQLDNQFAQAWTRIMTPAAKFWICKRTVELTGETMEVFGGNGYVDTGIMARLFKEAPVNSIWEGSGNVMCLDVLRAIQREPELIEILLNSFDAECQQVEQLKVARAELYALLLQSAHDLQFSARSLVTRLVLLAQAVLLLRYSEPFVAEVFIQTRFNALHGRVTGLVTAQGIDVARILERALPA</sequence>
<dbReference type="Gene3D" id="1.20.140.10">
    <property type="entry name" value="Butyryl-CoA Dehydrogenase, subunit A, domain 3"/>
    <property type="match status" value="1"/>
</dbReference>
<dbReference type="PANTHER" id="PTHR42707:SF3">
    <property type="entry name" value="ACYL-COA DEHYDROGENASE AIDB-RELATED"/>
    <property type="match status" value="1"/>
</dbReference>
<keyword evidence="9" id="KW-1185">Reference proteome</keyword>
<accession>A0A1Z9Z301</accession>
<dbReference type="Pfam" id="PF00441">
    <property type="entry name" value="Acyl-CoA_dh_1"/>
    <property type="match status" value="1"/>
</dbReference>
<dbReference type="Pfam" id="PF18158">
    <property type="entry name" value="AidB_N"/>
    <property type="match status" value="1"/>
</dbReference>
<evidence type="ECO:0000256" key="3">
    <source>
        <dbReference type="ARBA" id="ARBA00022827"/>
    </source>
</evidence>
<keyword evidence="3 4" id="KW-0274">FAD</keyword>
<organism evidence="8 9">
    <name type="scientific">Acinetobacter populi</name>
    <dbReference type="NCBI Taxonomy" id="1582270"/>
    <lineage>
        <taxon>Bacteria</taxon>
        <taxon>Pseudomonadati</taxon>
        <taxon>Pseudomonadota</taxon>
        <taxon>Gammaproteobacteria</taxon>
        <taxon>Moraxellales</taxon>
        <taxon>Moraxellaceae</taxon>
        <taxon>Acinetobacter</taxon>
    </lineage>
</organism>
<dbReference type="Gene3D" id="6.10.250.600">
    <property type="match status" value="1"/>
</dbReference>
<protein>
    <submittedName>
        <fullName evidence="8">DNA alkylation response protein</fullName>
    </submittedName>
</protein>
<proteinExistence type="inferred from homology"/>
<evidence type="ECO:0000259" key="5">
    <source>
        <dbReference type="Pfam" id="PF00441"/>
    </source>
</evidence>
<dbReference type="InterPro" id="IPR052904">
    <property type="entry name" value="Acyl-CoA_dehydrogenase-like"/>
</dbReference>
<name>A0A1Z9Z301_9GAMM</name>
<dbReference type="InterPro" id="IPR009075">
    <property type="entry name" value="AcylCo_DH/oxidase_C"/>
</dbReference>
<keyword evidence="2 4" id="KW-0285">Flavoprotein</keyword>
<dbReference type="InterPro" id="IPR036250">
    <property type="entry name" value="AcylCo_DH-like_C"/>
</dbReference>
<dbReference type="PANTHER" id="PTHR42707">
    <property type="entry name" value="ACYL-COA DEHYDROGENASE"/>
    <property type="match status" value="1"/>
</dbReference>
<comment type="similarity">
    <text evidence="1 4">Belongs to the acyl-CoA dehydrogenase family.</text>
</comment>
<dbReference type="GO" id="GO:0003995">
    <property type="term" value="F:acyl-CoA dehydrogenase activity"/>
    <property type="evidence" value="ECO:0007669"/>
    <property type="project" value="TreeGrafter"/>
</dbReference>
<evidence type="ECO:0000256" key="2">
    <source>
        <dbReference type="ARBA" id="ARBA00022630"/>
    </source>
</evidence>
<dbReference type="AlphaFoldDB" id="A0A1Z9Z301"/>
<dbReference type="Proteomes" id="UP000196536">
    <property type="component" value="Unassembled WGS sequence"/>
</dbReference>
<dbReference type="Pfam" id="PF02770">
    <property type="entry name" value="Acyl-CoA_dh_M"/>
    <property type="match status" value="1"/>
</dbReference>
<feature type="domain" description="Acyl-CoA dehydrogenase/oxidase C-terminal" evidence="5">
    <location>
        <begin position="290"/>
        <end position="451"/>
    </location>
</feature>
<dbReference type="EMBL" id="NEXX01000001">
    <property type="protein sequence ID" value="OUY08797.1"/>
    <property type="molecule type" value="Genomic_DNA"/>
</dbReference>
<reference evidence="8 9" key="1">
    <citation type="submission" date="2017-05" db="EMBL/GenBank/DDBJ databases">
        <title>Acinetobacter populi ANC 5415 (= PBJ7), whole genome shotgun sequencing project.</title>
        <authorList>
            <person name="Nemec A."/>
            <person name="Radolfova-Krizova L."/>
        </authorList>
    </citation>
    <scope>NUCLEOTIDE SEQUENCE [LARGE SCALE GENOMIC DNA]</scope>
    <source>
        <strain evidence="8 9">PBJ7</strain>
    </source>
</reference>
<evidence type="ECO:0000259" key="7">
    <source>
        <dbReference type="Pfam" id="PF18158"/>
    </source>
</evidence>
<keyword evidence="4" id="KW-0560">Oxidoreductase</keyword>
<evidence type="ECO:0000313" key="9">
    <source>
        <dbReference type="Proteomes" id="UP000196536"/>
    </source>
</evidence>
<comment type="caution">
    <text evidence="8">The sequence shown here is derived from an EMBL/GenBank/DDBJ whole genome shotgun (WGS) entry which is preliminary data.</text>
</comment>